<organism evidence="14 15">
    <name type="scientific">Undibacterium jejuense</name>
    <dbReference type="NCBI Taxonomy" id="1344949"/>
    <lineage>
        <taxon>Bacteria</taxon>
        <taxon>Pseudomonadati</taxon>
        <taxon>Pseudomonadota</taxon>
        <taxon>Betaproteobacteria</taxon>
        <taxon>Burkholderiales</taxon>
        <taxon>Oxalobacteraceae</taxon>
        <taxon>Undibacterium</taxon>
    </lineage>
</organism>
<dbReference type="AlphaFoldDB" id="A0A923HEV0"/>
<keyword evidence="5 13" id="KW-0812">Transmembrane</keyword>
<dbReference type="Proteomes" id="UP000634011">
    <property type="component" value="Unassembled WGS sequence"/>
</dbReference>
<reference evidence="14" key="1">
    <citation type="submission" date="2020-08" db="EMBL/GenBank/DDBJ databases">
        <title>Novel species isolated from subtropical streams in China.</title>
        <authorList>
            <person name="Lu H."/>
        </authorList>
    </citation>
    <scope>NUCLEOTIDE SEQUENCE</scope>
    <source>
        <strain evidence="14">KACC 12607</strain>
    </source>
</reference>
<keyword evidence="7 13" id="KW-1133">Transmembrane helix</keyword>
<dbReference type="InterPro" id="IPR004961">
    <property type="entry name" value="Lipase_chaperone"/>
</dbReference>
<dbReference type="GO" id="GO:0016042">
    <property type="term" value="P:lipid catabolic process"/>
    <property type="evidence" value="ECO:0007669"/>
    <property type="project" value="UniProtKB-KW"/>
</dbReference>
<evidence type="ECO:0000256" key="11">
    <source>
        <dbReference type="ARBA" id="ARBA00030948"/>
    </source>
</evidence>
<comment type="subcellular location">
    <subcellularLocation>
        <location evidence="1">Cell inner membrane</location>
        <topology evidence="1">Single-pass membrane protein</topology>
        <orientation evidence="1">Periplasmic side</orientation>
    </subcellularLocation>
</comment>
<comment type="similarity">
    <text evidence="2">Belongs to the lipase chaperone family.</text>
</comment>
<dbReference type="EMBL" id="JACOFV010000002">
    <property type="protein sequence ID" value="MBC3861093.1"/>
    <property type="molecule type" value="Genomic_DNA"/>
</dbReference>
<gene>
    <name evidence="14" type="ORF">H8K32_03190</name>
</gene>
<dbReference type="GO" id="GO:0051082">
    <property type="term" value="F:unfolded protein binding"/>
    <property type="evidence" value="ECO:0007669"/>
    <property type="project" value="InterPro"/>
</dbReference>
<keyword evidence="9 13" id="KW-0472">Membrane</keyword>
<dbReference type="SUPFAM" id="SSF158855">
    <property type="entry name" value="Lipase chaperone-like"/>
    <property type="match status" value="1"/>
</dbReference>
<evidence type="ECO:0000256" key="5">
    <source>
        <dbReference type="ARBA" id="ARBA00022692"/>
    </source>
</evidence>
<keyword evidence="10" id="KW-0143">Chaperone</keyword>
<comment type="caution">
    <text evidence="14">The sequence shown here is derived from an EMBL/GenBank/DDBJ whole genome shotgun (WGS) entry which is preliminary data.</text>
</comment>
<evidence type="ECO:0000256" key="12">
    <source>
        <dbReference type="ARBA" id="ARBA00031542"/>
    </source>
</evidence>
<evidence type="ECO:0000256" key="10">
    <source>
        <dbReference type="ARBA" id="ARBA00023186"/>
    </source>
</evidence>
<evidence type="ECO:0000256" key="7">
    <source>
        <dbReference type="ARBA" id="ARBA00022989"/>
    </source>
</evidence>
<evidence type="ECO:0000256" key="4">
    <source>
        <dbReference type="ARBA" id="ARBA00022519"/>
    </source>
</evidence>
<evidence type="ECO:0000256" key="8">
    <source>
        <dbReference type="ARBA" id="ARBA00023098"/>
    </source>
</evidence>
<evidence type="ECO:0000313" key="15">
    <source>
        <dbReference type="Proteomes" id="UP000634011"/>
    </source>
</evidence>
<dbReference type="Pfam" id="PF03280">
    <property type="entry name" value="Lipase_chap"/>
    <property type="match status" value="1"/>
</dbReference>
<sequence>MKTRTKFLLLAVMIVTAFFSLHFFKPDNKNQEIHLTADDHQFAFVHSLEGTNADGDIQQNKDGDLQLDAELKRLFDYYLSAIGEKSLPEIQSQIEKILDQKLQAQAARQAKELLKRYIAFKQALVDLEKNASSTLSTNDNLLSAVNNKWQSMRQLRSQFFSEKEIQAMFGFDDAYDLDALSRLAISQDKTLTDAERRNKLQTLDKNMPADLKAAKDAPYQVIRLEDQAKKMRNEGASEDDIYRMRAAATSPEAANRLAQVDRDINDWNGRVSQYLEQRKQLTSSPTNASDNDNDNDKQRALQQLRNKYFTSQEQRRLAAYE</sequence>
<evidence type="ECO:0000256" key="13">
    <source>
        <dbReference type="SAM" id="Phobius"/>
    </source>
</evidence>
<dbReference type="RefSeq" id="WP_186911035.1">
    <property type="nucleotide sequence ID" value="NZ_JACOFV010000002.1"/>
</dbReference>
<keyword evidence="3" id="KW-1003">Cell membrane</keyword>
<evidence type="ECO:0000256" key="3">
    <source>
        <dbReference type="ARBA" id="ARBA00022475"/>
    </source>
</evidence>
<evidence type="ECO:0000256" key="6">
    <source>
        <dbReference type="ARBA" id="ARBA00022963"/>
    </source>
</evidence>
<protein>
    <recommendedName>
        <fullName evidence="11">Lipase helper protein</fullName>
    </recommendedName>
    <alternativeName>
        <fullName evidence="12">Lipase modulator</fullName>
    </alternativeName>
</protein>
<keyword evidence="4" id="KW-0997">Cell inner membrane</keyword>
<keyword evidence="15" id="KW-1185">Reference proteome</keyword>
<dbReference type="GO" id="GO:0005886">
    <property type="term" value="C:plasma membrane"/>
    <property type="evidence" value="ECO:0007669"/>
    <property type="project" value="UniProtKB-SubCell"/>
</dbReference>
<accession>A0A923HEV0</accession>
<evidence type="ECO:0000256" key="2">
    <source>
        <dbReference type="ARBA" id="ARBA00010358"/>
    </source>
</evidence>
<keyword evidence="8" id="KW-0443">Lipid metabolism</keyword>
<evidence type="ECO:0000256" key="1">
    <source>
        <dbReference type="ARBA" id="ARBA00004383"/>
    </source>
</evidence>
<evidence type="ECO:0000256" key="9">
    <source>
        <dbReference type="ARBA" id="ARBA00023136"/>
    </source>
</evidence>
<dbReference type="GO" id="GO:0006457">
    <property type="term" value="P:protein folding"/>
    <property type="evidence" value="ECO:0007669"/>
    <property type="project" value="InterPro"/>
</dbReference>
<name>A0A923HEV0_9BURK</name>
<evidence type="ECO:0000313" key="14">
    <source>
        <dbReference type="EMBL" id="MBC3861093.1"/>
    </source>
</evidence>
<proteinExistence type="inferred from homology"/>
<feature type="transmembrane region" description="Helical" evidence="13">
    <location>
        <begin position="7"/>
        <end position="24"/>
    </location>
</feature>
<keyword evidence="6" id="KW-0442">Lipid degradation</keyword>